<dbReference type="InterPro" id="IPR045584">
    <property type="entry name" value="Pilin-like"/>
</dbReference>
<keyword evidence="1" id="KW-0488">Methylation</keyword>
<accession>A1WPH6</accession>
<dbReference type="GeneID" id="76462189"/>
<dbReference type="OrthoDB" id="8592370at2"/>
<dbReference type="PANTHER" id="PTHR30093">
    <property type="entry name" value="GENERAL SECRETION PATHWAY PROTEIN G"/>
    <property type="match status" value="1"/>
</dbReference>
<dbReference type="KEGG" id="vei:Veis_3824"/>
<keyword evidence="2" id="KW-0472">Membrane</keyword>
<dbReference type="PRINTS" id="PR00813">
    <property type="entry name" value="BCTERIALGSPG"/>
</dbReference>
<dbReference type="NCBIfam" id="TIGR02532">
    <property type="entry name" value="IV_pilin_GFxxxE"/>
    <property type="match status" value="1"/>
</dbReference>
<dbReference type="EMBL" id="CP000542">
    <property type="protein sequence ID" value="ABM59533.1"/>
    <property type="molecule type" value="Genomic_DNA"/>
</dbReference>
<dbReference type="InterPro" id="IPR012902">
    <property type="entry name" value="N_methyl_site"/>
</dbReference>
<feature type="transmembrane region" description="Helical" evidence="2">
    <location>
        <begin position="12"/>
        <end position="33"/>
    </location>
</feature>
<keyword evidence="4" id="KW-1185">Reference proteome</keyword>
<dbReference type="Pfam" id="PF16732">
    <property type="entry name" value="ComP_DUS"/>
    <property type="match status" value="1"/>
</dbReference>
<evidence type="ECO:0000256" key="2">
    <source>
        <dbReference type="SAM" id="Phobius"/>
    </source>
</evidence>
<dbReference type="GO" id="GO:0015627">
    <property type="term" value="C:type II protein secretion system complex"/>
    <property type="evidence" value="ECO:0007669"/>
    <property type="project" value="InterPro"/>
</dbReference>
<evidence type="ECO:0000313" key="3">
    <source>
        <dbReference type="EMBL" id="ABM59533.1"/>
    </source>
</evidence>
<dbReference type="InterPro" id="IPR031982">
    <property type="entry name" value="PilE-like"/>
</dbReference>
<evidence type="ECO:0000256" key="1">
    <source>
        <dbReference type="ARBA" id="ARBA00022481"/>
    </source>
</evidence>
<dbReference type="Pfam" id="PF07963">
    <property type="entry name" value="N_methyl"/>
    <property type="match status" value="1"/>
</dbReference>
<dbReference type="Gene3D" id="3.30.700.10">
    <property type="entry name" value="Glycoprotein, Type 4 Pilin"/>
    <property type="match status" value="1"/>
</dbReference>
<name>A1WPH6_VEREI</name>
<reference evidence="4" key="1">
    <citation type="submission" date="2006-12" db="EMBL/GenBank/DDBJ databases">
        <title>Complete sequence of chromosome 1 of Verminephrobacter eiseniae EF01-2.</title>
        <authorList>
            <person name="Copeland A."/>
            <person name="Lucas S."/>
            <person name="Lapidus A."/>
            <person name="Barry K."/>
            <person name="Detter J.C."/>
            <person name="Glavina del Rio T."/>
            <person name="Dalin E."/>
            <person name="Tice H."/>
            <person name="Pitluck S."/>
            <person name="Chertkov O."/>
            <person name="Brettin T."/>
            <person name="Bruce D."/>
            <person name="Han C."/>
            <person name="Tapia R."/>
            <person name="Gilna P."/>
            <person name="Schmutz J."/>
            <person name="Larimer F."/>
            <person name="Land M."/>
            <person name="Hauser L."/>
            <person name="Kyrpides N."/>
            <person name="Kim E."/>
            <person name="Stahl D."/>
            <person name="Richardson P."/>
        </authorList>
    </citation>
    <scope>NUCLEOTIDE SEQUENCE [LARGE SCALE GENOMIC DNA]</scope>
    <source>
        <strain evidence="4">EF01-2</strain>
    </source>
</reference>
<dbReference type="RefSeq" id="WP_011811521.1">
    <property type="nucleotide sequence ID" value="NC_008786.1"/>
</dbReference>
<dbReference type="PANTHER" id="PTHR30093:SF47">
    <property type="entry name" value="TYPE IV PILUS NON-CORE MINOR PILIN PILE"/>
    <property type="match status" value="1"/>
</dbReference>
<dbReference type="Proteomes" id="UP000000374">
    <property type="component" value="Chromosome"/>
</dbReference>
<dbReference type="STRING" id="391735.Veis_3824"/>
<sequence>MKHQRMQSGFTLIELMIVVAIIGIVSGLAYPAFKEQLAKSRRADAKATLVGAQQWMERFYTENFRYDQNSAGVEVTDASQFPSRLRVSPEPQMGSPLYDIRVVLKVENGVKKRDEYSVKATRRAGSAMANDRCGDFSIDHLGRKNVSDYSGFSDLQEARRVCWQ</sequence>
<dbReference type="SUPFAM" id="SSF54523">
    <property type="entry name" value="Pili subunits"/>
    <property type="match status" value="1"/>
</dbReference>
<dbReference type="InterPro" id="IPR000983">
    <property type="entry name" value="Bac_GSPG_pilin"/>
</dbReference>
<keyword evidence="2" id="KW-0812">Transmembrane</keyword>
<dbReference type="PROSITE" id="PS00409">
    <property type="entry name" value="PROKAR_NTER_METHYL"/>
    <property type="match status" value="1"/>
</dbReference>
<proteinExistence type="predicted"/>
<dbReference type="GO" id="GO:0043683">
    <property type="term" value="P:type IV pilus assembly"/>
    <property type="evidence" value="ECO:0007669"/>
    <property type="project" value="InterPro"/>
</dbReference>
<dbReference type="HOGENOM" id="CLU_091705_6_0_4"/>
<organism evidence="3 4">
    <name type="scientific">Verminephrobacter eiseniae (strain EF01-2)</name>
    <dbReference type="NCBI Taxonomy" id="391735"/>
    <lineage>
        <taxon>Bacteria</taxon>
        <taxon>Pseudomonadati</taxon>
        <taxon>Pseudomonadota</taxon>
        <taxon>Betaproteobacteria</taxon>
        <taxon>Burkholderiales</taxon>
        <taxon>Comamonadaceae</taxon>
        <taxon>Verminephrobacter</taxon>
    </lineage>
</organism>
<dbReference type="eggNOG" id="COG4968">
    <property type="taxonomic scope" value="Bacteria"/>
</dbReference>
<evidence type="ECO:0000313" key="4">
    <source>
        <dbReference type="Proteomes" id="UP000000374"/>
    </source>
</evidence>
<gene>
    <name evidence="3" type="ordered locus">Veis_3824</name>
</gene>
<keyword evidence="2" id="KW-1133">Transmembrane helix</keyword>
<dbReference type="AlphaFoldDB" id="A1WPH6"/>
<protein>
    <submittedName>
        <fullName evidence="3">Fimbrial protein pilin</fullName>
    </submittedName>
</protein>
<dbReference type="GO" id="GO:0015628">
    <property type="term" value="P:protein secretion by the type II secretion system"/>
    <property type="evidence" value="ECO:0007669"/>
    <property type="project" value="InterPro"/>
</dbReference>